<evidence type="ECO:0000256" key="1">
    <source>
        <dbReference type="SAM" id="MobiDB-lite"/>
    </source>
</evidence>
<dbReference type="EMBL" id="FN653080">
    <property type="protein sequence ID" value="CBY11259.1"/>
    <property type="molecule type" value="Genomic_DNA"/>
</dbReference>
<dbReference type="AlphaFoldDB" id="E4XMW3"/>
<keyword evidence="3" id="KW-1185">Reference proteome</keyword>
<dbReference type="InterPro" id="IPR029152">
    <property type="entry name" value="LKAAEAR1"/>
</dbReference>
<dbReference type="OrthoDB" id="10415214at2759"/>
<feature type="compositionally biased region" description="Basic residues" evidence="1">
    <location>
        <begin position="17"/>
        <end position="27"/>
    </location>
</feature>
<sequence>MADKEKTGSELAAQRVRQQKLREKKQRQQLVNAQNAVNKDDKKLIGQLKAAQSQNRTVELRNKVNMAISEGLIESIENQTSARAALRLEALLIDPVKEHNYRTKATRELKNIMTSYEQYKCHRIVGLLEPVPRASLGKSPIYIQVLNVNLGTRQGLLSDLLLNPHSSRININYPAINNLE</sequence>
<feature type="region of interest" description="Disordered" evidence="1">
    <location>
        <begin position="1"/>
        <end position="29"/>
    </location>
</feature>
<evidence type="ECO:0000313" key="3">
    <source>
        <dbReference type="Proteomes" id="UP000001307"/>
    </source>
</evidence>
<organism evidence="2">
    <name type="scientific">Oikopleura dioica</name>
    <name type="common">Tunicate</name>
    <dbReference type="NCBI Taxonomy" id="34765"/>
    <lineage>
        <taxon>Eukaryota</taxon>
        <taxon>Metazoa</taxon>
        <taxon>Chordata</taxon>
        <taxon>Tunicata</taxon>
        <taxon>Appendicularia</taxon>
        <taxon>Copelata</taxon>
        <taxon>Oikopleuridae</taxon>
        <taxon>Oikopleura</taxon>
    </lineage>
</organism>
<gene>
    <name evidence="2" type="ORF">GSOID_T00015512001</name>
</gene>
<evidence type="ECO:0000313" key="2">
    <source>
        <dbReference type="EMBL" id="CBY11259.1"/>
    </source>
</evidence>
<protein>
    <submittedName>
        <fullName evidence="2">Uncharacterized protein</fullName>
    </submittedName>
</protein>
<dbReference type="InParanoid" id="E4XMW3"/>
<name>E4XMW3_OIKDI</name>
<dbReference type="Proteomes" id="UP000001307">
    <property type="component" value="Unassembled WGS sequence"/>
</dbReference>
<reference evidence="2" key="1">
    <citation type="journal article" date="2010" name="Science">
        <title>Plasticity of animal genome architecture unmasked by rapid evolution of a pelagic tunicate.</title>
        <authorList>
            <person name="Denoeud F."/>
            <person name="Henriet S."/>
            <person name="Mungpakdee S."/>
            <person name="Aury J.M."/>
            <person name="Da Silva C."/>
            <person name="Brinkmann H."/>
            <person name="Mikhaleva J."/>
            <person name="Olsen L.C."/>
            <person name="Jubin C."/>
            <person name="Canestro C."/>
            <person name="Bouquet J.M."/>
            <person name="Danks G."/>
            <person name="Poulain J."/>
            <person name="Campsteijn C."/>
            <person name="Adamski M."/>
            <person name="Cross I."/>
            <person name="Yadetie F."/>
            <person name="Muffato M."/>
            <person name="Louis A."/>
            <person name="Butcher S."/>
            <person name="Tsagkogeorga G."/>
            <person name="Konrad A."/>
            <person name="Singh S."/>
            <person name="Jensen M.F."/>
            <person name="Cong E.H."/>
            <person name="Eikeseth-Otteraa H."/>
            <person name="Noel B."/>
            <person name="Anthouard V."/>
            <person name="Porcel B.M."/>
            <person name="Kachouri-Lafond R."/>
            <person name="Nishino A."/>
            <person name="Ugolini M."/>
            <person name="Chourrout P."/>
            <person name="Nishida H."/>
            <person name="Aasland R."/>
            <person name="Huzurbazar S."/>
            <person name="Westhof E."/>
            <person name="Delsuc F."/>
            <person name="Lehrach H."/>
            <person name="Reinhardt R."/>
            <person name="Weissenbach J."/>
            <person name="Roy S.W."/>
            <person name="Artiguenave F."/>
            <person name="Postlethwait J.H."/>
            <person name="Manak J.R."/>
            <person name="Thompson E.M."/>
            <person name="Jaillon O."/>
            <person name="Du Pasquier L."/>
            <person name="Boudinot P."/>
            <person name="Liberles D.A."/>
            <person name="Volff J.N."/>
            <person name="Philippe H."/>
            <person name="Lenhard B."/>
            <person name="Roest Crollius H."/>
            <person name="Wincker P."/>
            <person name="Chourrout D."/>
        </authorList>
    </citation>
    <scope>NUCLEOTIDE SEQUENCE [LARGE SCALE GENOMIC DNA]</scope>
</reference>
<proteinExistence type="predicted"/>
<accession>E4XMW3</accession>
<dbReference type="Pfam" id="PF15478">
    <property type="entry name" value="LKAAEAR"/>
    <property type="match status" value="1"/>
</dbReference>